<keyword evidence="1 4" id="KW-0479">Metal-binding</keyword>
<evidence type="ECO:0000256" key="2">
    <source>
        <dbReference type="ARBA" id="ARBA00022771"/>
    </source>
</evidence>
<reference evidence="7 8" key="1">
    <citation type="journal article" date="2012" name="BMC Genomics">
        <title>Comparative genomic analysis and phylogenetic position of Theileria equi.</title>
        <authorList>
            <person name="Kappmeyer L.S."/>
            <person name="Thiagarajan M."/>
            <person name="Herndon D.R."/>
            <person name="Ramsay J.D."/>
            <person name="Caler E."/>
            <person name="Djikeng A."/>
            <person name="Gillespie J.J."/>
            <person name="Lau A.O."/>
            <person name="Roalson E.H."/>
            <person name="Silva J.C."/>
            <person name="Silva M.G."/>
            <person name="Suarez C.E."/>
            <person name="Ueti M.W."/>
            <person name="Nene V.M."/>
            <person name="Mealey R.H."/>
            <person name="Knowles D.P."/>
            <person name="Brayton K.A."/>
        </authorList>
    </citation>
    <scope>NUCLEOTIDE SEQUENCE [LARGE SCALE GENOMIC DNA]</scope>
    <source>
        <strain evidence="7 8">WA</strain>
    </source>
</reference>
<feature type="region of interest" description="Disordered" evidence="5">
    <location>
        <begin position="262"/>
        <end position="289"/>
    </location>
</feature>
<evidence type="ECO:0000256" key="3">
    <source>
        <dbReference type="ARBA" id="ARBA00022833"/>
    </source>
</evidence>
<sequence>MTESEHVCLSGQDLIEFRTKQCPLYAKGTCSNSSRCNMSHSETWPRRNPLQFAYDYKLCPNIQFFRTDNKMQLQGKCNYGRRCKFSHSKEEQLYHPDLYKTRMCMNYPNCKGYYCPFAHSQSELRQQGIPIVRRGIDRPKLGMTIDACRRQVKAIKTFEPNSTILESTLGILADDLTAMLAEDFKKFGPLTERVQCEYGDTPFMTTVTPTNSPVLPPYKSGVATPVLTNLEALNKTFIDNGSILDKWRALDTISLNSTTCSPLVHSQEAPDQNGEAKDVEESDAEHKDAEDDSWFDVVIKAGLKLLGDDSVFGPGNVFSRENSFAPSLGGNDAKNAAYTLELPGMEEDKLVDSWKTHILAKSGDDAAYKYTLWPAYPQES</sequence>
<dbReference type="InterPro" id="IPR000571">
    <property type="entry name" value="Znf_CCCH"/>
</dbReference>
<dbReference type="SMART" id="SM00356">
    <property type="entry name" value="ZnF_C3H1"/>
    <property type="match status" value="3"/>
</dbReference>
<organism evidence="7 8">
    <name type="scientific">Theileria equi strain WA</name>
    <dbReference type="NCBI Taxonomy" id="1537102"/>
    <lineage>
        <taxon>Eukaryota</taxon>
        <taxon>Sar</taxon>
        <taxon>Alveolata</taxon>
        <taxon>Apicomplexa</taxon>
        <taxon>Aconoidasida</taxon>
        <taxon>Piroplasmida</taxon>
        <taxon>Theileriidae</taxon>
        <taxon>Theileria</taxon>
    </lineage>
</organism>
<dbReference type="EMBL" id="CP001669">
    <property type="protein sequence ID" value="AFZ79891.1"/>
    <property type="molecule type" value="Genomic_DNA"/>
</dbReference>
<dbReference type="Gene3D" id="3.30.1370.210">
    <property type="match status" value="1"/>
</dbReference>
<feature type="zinc finger region" description="C3H1-type" evidence="4">
    <location>
        <begin position="16"/>
        <end position="43"/>
    </location>
</feature>
<feature type="compositionally biased region" description="Basic and acidic residues" evidence="5">
    <location>
        <begin position="274"/>
        <end position="289"/>
    </location>
</feature>
<dbReference type="AlphaFoldDB" id="L0AY22"/>
<dbReference type="InterPro" id="IPR045234">
    <property type="entry name" value="Unkempt-like"/>
</dbReference>
<keyword evidence="8" id="KW-1185">Reference proteome</keyword>
<evidence type="ECO:0000256" key="1">
    <source>
        <dbReference type="ARBA" id="ARBA00022723"/>
    </source>
</evidence>
<feature type="zinc finger region" description="C3H1-type" evidence="4">
    <location>
        <begin position="53"/>
        <end position="90"/>
    </location>
</feature>
<proteinExistence type="predicted"/>
<dbReference type="Gene3D" id="4.10.1000.10">
    <property type="entry name" value="Zinc finger, CCCH-type"/>
    <property type="match status" value="1"/>
</dbReference>
<evidence type="ECO:0000313" key="8">
    <source>
        <dbReference type="Proteomes" id="UP000031512"/>
    </source>
</evidence>
<dbReference type="GO" id="GO:0008270">
    <property type="term" value="F:zinc ion binding"/>
    <property type="evidence" value="ECO:0007669"/>
    <property type="project" value="UniProtKB-KW"/>
</dbReference>
<dbReference type="STRING" id="1537102.L0AY22"/>
<keyword evidence="2 4" id="KW-0863">Zinc-finger</keyword>
<dbReference type="Proteomes" id="UP000031512">
    <property type="component" value="Chromosome 1"/>
</dbReference>
<evidence type="ECO:0000256" key="5">
    <source>
        <dbReference type="SAM" id="MobiDB-lite"/>
    </source>
</evidence>
<dbReference type="PROSITE" id="PS50103">
    <property type="entry name" value="ZF_C3H1"/>
    <property type="match status" value="2"/>
</dbReference>
<dbReference type="OrthoDB" id="20534at2759"/>
<name>L0AY22_THEEQ</name>
<dbReference type="RefSeq" id="XP_004829557.1">
    <property type="nucleotide sequence ID" value="XM_004829500.1"/>
</dbReference>
<protein>
    <recommendedName>
        <fullName evidence="6">C3H1-type domain-containing protein</fullName>
    </recommendedName>
</protein>
<dbReference type="PANTHER" id="PTHR14493:SF90">
    <property type="entry name" value="ZINC FINGER CCCH DOMAIN-CONTAINING PROTEIN 2"/>
    <property type="match status" value="1"/>
</dbReference>
<dbReference type="KEGG" id="beq:BEWA_027400"/>
<evidence type="ECO:0000256" key="4">
    <source>
        <dbReference type="PROSITE-ProRule" id="PRU00723"/>
    </source>
</evidence>
<evidence type="ECO:0000259" key="6">
    <source>
        <dbReference type="PROSITE" id="PS50103"/>
    </source>
</evidence>
<feature type="domain" description="C3H1-type" evidence="6">
    <location>
        <begin position="53"/>
        <end position="90"/>
    </location>
</feature>
<feature type="domain" description="C3H1-type" evidence="6">
    <location>
        <begin position="16"/>
        <end position="43"/>
    </location>
</feature>
<dbReference type="PANTHER" id="PTHR14493">
    <property type="entry name" value="UNKEMPT FAMILY MEMBER"/>
    <property type="match status" value="1"/>
</dbReference>
<dbReference type="eggNOG" id="KOG1595">
    <property type="taxonomic scope" value="Eukaryota"/>
</dbReference>
<keyword evidence="3 4" id="KW-0862">Zinc</keyword>
<accession>L0AY22</accession>
<evidence type="ECO:0000313" key="7">
    <source>
        <dbReference type="EMBL" id="AFZ79891.1"/>
    </source>
</evidence>
<dbReference type="GeneID" id="15807089"/>
<dbReference type="VEuPathDB" id="PiroplasmaDB:BEWA_027400"/>
<gene>
    <name evidence="7" type="ORF">BEWA_027400</name>
</gene>